<accession>A0A2K8MM66</accession>
<name>A0A2K8MM66_9SPHN</name>
<dbReference type="KEGG" id="sphc:CVN68_22325"/>
<dbReference type="OrthoDB" id="7511045at2"/>
<protein>
    <recommendedName>
        <fullName evidence="3">SGNH/GDSL hydrolase family protein</fullName>
    </recommendedName>
</protein>
<keyword evidence="1" id="KW-0614">Plasmid</keyword>
<dbReference type="AlphaFoldDB" id="A0A2K8MM66"/>
<evidence type="ECO:0008006" key="3">
    <source>
        <dbReference type="Google" id="ProtNLM"/>
    </source>
</evidence>
<keyword evidence="2" id="KW-1185">Reference proteome</keyword>
<dbReference type="EMBL" id="CP024924">
    <property type="protein sequence ID" value="ATY34957.1"/>
    <property type="molecule type" value="Genomic_DNA"/>
</dbReference>
<sequence length="134" mass="14469">MFECLILGDSTGVGTATALVAQYAIRCDVIAAERATAAQILAWRKPAKRYGASILAIGSNDSPGAKLADNLFKIRTSITTRRAIWLLPYSRQVASLVNKVAVAFGDESIDLGRFATNDHIHPQHYGDVARALLK</sequence>
<geneLocation type="plasmid" evidence="1 2">
    <name>unnamed</name>
</geneLocation>
<gene>
    <name evidence="1" type="ORF">CVN68_22325</name>
</gene>
<proteinExistence type="predicted"/>
<evidence type="ECO:0000313" key="2">
    <source>
        <dbReference type="Proteomes" id="UP000229081"/>
    </source>
</evidence>
<organism evidence="1 2">
    <name type="scientific">Sphingomonas psychrotolerans</name>
    <dbReference type="NCBI Taxonomy" id="1327635"/>
    <lineage>
        <taxon>Bacteria</taxon>
        <taxon>Pseudomonadati</taxon>
        <taxon>Pseudomonadota</taxon>
        <taxon>Alphaproteobacteria</taxon>
        <taxon>Sphingomonadales</taxon>
        <taxon>Sphingomonadaceae</taxon>
        <taxon>Sphingomonas</taxon>
    </lineage>
</organism>
<reference evidence="1 2" key="1">
    <citation type="submission" date="2017-11" db="EMBL/GenBank/DDBJ databases">
        <title>Complete genome sequence of Sphingomonas sp. Strain Cra20, a psychrotolerant potential plant growth promoting rhizobacteria.</title>
        <authorList>
            <person name="Luo Y."/>
        </authorList>
    </citation>
    <scope>NUCLEOTIDE SEQUENCE [LARGE SCALE GENOMIC DNA]</scope>
    <source>
        <strain evidence="1 2">Cra20</strain>
        <plasmid evidence="1 2">unnamed</plasmid>
    </source>
</reference>
<evidence type="ECO:0000313" key="1">
    <source>
        <dbReference type="EMBL" id="ATY34957.1"/>
    </source>
</evidence>
<dbReference type="Proteomes" id="UP000229081">
    <property type="component" value="Plasmid unnamed"/>
</dbReference>